<reference evidence="3" key="1">
    <citation type="submission" date="2024-06" db="EMBL/GenBank/DDBJ databases">
        <title>Hwangdonia haimaensis gen. nov., sp. nov., a member of the family Flavobacteriaceae isolated from the haima cold seep.</title>
        <authorList>
            <person name="Li J."/>
        </authorList>
    </citation>
    <scope>NUCLEOTIDE SEQUENCE [LARGE SCALE GENOMIC DNA]</scope>
    <source>
        <strain evidence="3">SCSIO 19198</strain>
    </source>
</reference>
<dbReference type="KEGG" id="hws:RNZ46_15555"/>
<evidence type="ECO:0000313" key="2">
    <source>
        <dbReference type="EMBL" id="WOD43405.1"/>
    </source>
</evidence>
<dbReference type="InterPro" id="IPR028098">
    <property type="entry name" value="Glyco_trans_4-like_N"/>
</dbReference>
<dbReference type="SUPFAM" id="SSF53756">
    <property type="entry name" value="UDP-Glycosyltransferase/glycogen phosphorylase"/>
    <property type="match status" value="1"/>
</dbReference>
<dbReference type="EMBL" id="CP136521">
    <property type="protein sequence ID" value="WOD43405.1"/>
    <property type="molecule type" value="Genomic_DNA"/>
</dbReference>
<dbReference type="AlphaFoldDB" id="A0AA97ENP7"/>
<evidence type="ECO:0000313" key="3">
    <source>
        <dbReference type="Proteomes" id="UP001302486"/>
    </source>
</evidence>
<dbReference type="Pfam" id="PF13439">
    <property type="entry name" value="Glyco_transf_4"/>
    <property type="match status" value="1"/>
</dbReference>
<proteinExistence type="predicted"/>
<dbReference type="CDD" id="cd03794">
    <property type="entry name" value="GT4_WbuB-like"/>
    <property type="match status" value="1"/>
</dbReference>
<organism evidence="2 3">
    <name type="scientific">Hwangdonia lutea</name>
    <dbReference type="NCBI Taxonomy" id="3075823"/>
    <lineage>
        <taxon>Bacteria</taxon>
        <taxon>Pseudomonadati</taxon>
        <taxon>Bacteroidota</taxon>
        <taxon>Flavobacteriia</taxon>
        <taxon>Flavobacteriales</taxon>
        <taxon>Flavobacteriaceae</taxon>
        <taxon>Hwangdonia</taxon>
    </lineage>
</organism>
<keyword evidence="3" id="KW-1185">Reference proteome</keyword>
<name>A0AA97ENP7_9FLAO</name>
<dbReference type="Gene3D" id="3.40.50.2000">
    <property type="entry name" value="Glycogen Phosphorylase B"/>
    <property type="match status" value="2"/>
</dbReference>
<dbReference type="GO" id="GO:0016757">
    <property type="term" value="F:glycosyltransferase activity"/>
    <property type="evidence" value="ECO:0007669"/>
    <property type="project" value="UniProtKB-ARBA"/>
</dbReference>
<feature type="domain" description="Glycosyltransferase subfamily 4-like N-terminal" evidence="1">
    <location>
        <begin position="109"/>
        <end position="236"/>
    </location>
</feature>
<accession>A0AA97ENP7</accession>
<sequence length="426" mass="48676">MSKKKVLIITYYWPPAGGPGVQRWLKFVKYLTEFNIEPIVYIPENPNYPLIDESLMDEVSEDLTILKQPIKEPYKLAGLFSKKASNTISKGIISEAKKQSFIEKMMLYIRGNFFIPDARKSWVKPSVAYLSKYISEHNIDTIITTGPPHSLHLIGLQLKEKIGVKWLADFRDPWTTIGYHKQLRLTKSAQQKHKILEKKVLRTADQIIVTSSVTKKEFKNITTKPIEVITNGYDYESVGKVELDSKFSMAHIGSLLSKRNPETLWQVLSDLIKTNKDFAKDFQLNFVGAVSEDALRSVENQNLSDYVNKVGYVSHNQSIVFQKKSQILLLIEIDSEDTKCIIPGKLFEYMVSNRPIIALGPKGSDVENIIKETNTGNYFYYDDFESLKTTILTHYKAYKNNTLQSHAIGLQKYSRKSLTASLSKLI</sequence>
<dbReference type="Proteomes" id="UP001302486">
    <property type="component" value="Chromosome"/>
</dbReference>
<protein>
    <submittedName>
        <fullName evidence="2">Glycosyltransferase family 4 protein</fullName>
    </submittedName>
</protein>
<dbReference type="RefSeq" id="WP_316983090.1">
    <property type="nucleotide sequence ID" value="NZ_CP136521.1"/>
</dbReference>
<evidence type="ECO:0000259" key="1">
    <source>
        <dbReference type="Pfam" id="PF13439"/>
    </source>
</evidence>
<gene>
    <name evidence="2" type="ORF">RNZ46_15555</name>
</gene>